<dbReference type="eggNOG" id="COG3951">
    <property type="taxonomic scope" value="Bacteria"/>
</dbReference>
<accession>A4WVS1</accession>
<dbReference type="AlphaFoldDB" id="A4WVS1"/>
<evidence type="ECO:0000313" key="1">
    <source>
        <dbReference type="EMBL" id="ABP71485.1"/>
    </source>
</evidence>
<reference evidence="1" key="1">
    <citation type="submission" date="2007-04" db="EMBL/GenBank/DDBJ databases">
        <title>Complete sequence of chromosome of Rhodobacter sphaeroides ATCC 17025.</title>
        <authorList>
            <consortium name="US DOE Joint Genome Institute"/>
            <person name="Copeland A."/>
            <person name="Lucas S."/>
            <person name="Lapidus A."/>
            <person name="Barry K."/>
            <person name="Detter J.C."/>
            <person name="Glavina del Rio T."/>
            <person name="Hammon N."/>
            <person name="Israni S."/>
            <person name="Dalin E."/>
            <person name="Tice H."/>
            <person name="Pitluck S."/>
            <person name="Chertkov O."/>
            <person name="Brettin T."/>
            <person name="Bruce D."/>
            <person name="Han C."/>
            <person name="Schmutz J."/>
            <person name="Larimer F."/>
            <person name="Land M."/>
            <person name="Hauser L."/>
            <person name="Kyrpides N."/>
            <person name="Kim E."/>
            <person name="Richardson P."/>
            <person name="Mackenzie C."/>
            <person name="Choudhary M."/>
            <person name="Donohue T.J."/>
            <person name="Kaplan S."/>
        </authorList>
    </citation>
    <scope>NUCLEOTIDE SEQUENCE [LARGE SCALE GENOMIC DNA]</scope>
    <source>
        <strain evidence="1">ATCC 17025</strain>
    </source>
</reference>
<dbReference type="EMBL" id="CP000661">
    <property type="protein sequence ID" value="ABP71485.1"/>
    <property type="molecule type" value="Genomic_DNA"/>
</dbReference>
<name>A4WVS1_CERS5</name>
<dbReference type="HOGENOM" id="CLU_155700_3_0_5"/>
<organism evidence="1">
    <name type="scientific">Cereibacter sphaeroides (strain ATCC 17025 / ATH 2.4.3)</name>
    <name type="common">Rhodobacter sphaeroides</name>
    <dbReference type="NCBI Taxonomy" id="349102"/>
    <lineage>
        <taxon>Bacteria</taxon>
        <taxon>Pseudomonadati</taxon>
        <taxon>Pseudomonadota</taxon>
        <taxon>Alphaproteobacteria</taxon>
        <taxon>Rhodobacterales</taxon>
        <taxon>Paracoccaceae</taxon>
        <taxon>Cereibacter</taxon>
    </lineage>
</organism>
<protein>
    <submittedName>
        <fullName evidence="1">Uncharacterized protein</fullName>
    </submittedName>
</protein>
<gene>
    <name evidence="1" type="ordered locus">Rsph17025_2597</name>
</gene>
<dbReference type="BioCyc" id="RSPH349102:G1G8M-2677-MONOMER"/>
<dbReference type="STRING" id="349102.Rsph17025_2597"/>
<proteinExistence type="predicted"/>
<sequence length="92" mass="9793">MSIAIPPAVGEAPHPRQILRQKAEELESAFLSEMLGHTGLGALSASFGGGCGEEQFGSFLRREQATEMVRAGGIGLAEHFHRSLTRGMDDAL</sequence>
<dbReference type="KEGG" id="rsq:Rsph17025_2597"/>